<evidence type="ECO:0000313" key="2">
    <source>
        <dbReference type="Proteomes" id="UP000034166"/>
    </source>
</evidence>
<sequence>MGCGNKGGSAKGGCVCEVVRAVLDIQESVTDNCECPSNCFLEPLGAISPSKHRKQPNTRVLVLKNSDGSPFHAFFKGCPDACVSIFFRVEEVFDNCCATLRVLRPLKEGPGNKLFPVDLTGDFKDKCCIDLNAVCKVDEFEATNDCITVDLSCFCAVQCIEDVELDDIC</sequence>
<accession>A0A0M2SVK0</accession>
<gene>
    <name evidence="1" type="ORF">WQ57_16525</name>
</gene>
<name>A0A0M2SVK0_9BACI</name>
<comment type="caution">
    <text evidence="1">The sequence shown here is derived from an EMBL/GenBank/DDBJ whole genome shotgun (WGS) entry which is preliminary data.</text>
</comment>
<dbReference type="Pfam" id="PF10612">
    <property type="entry name" value="Spore-coat_CotZ"/>
    <property type="match status" value="1"/>
</dbReference>
<organism evidence="1 2">
    <name type="scientific">Mesobacillus campisalis</name>
    <dbReference type="NCBI Taxonomy" id="1408103"/>
    <lineage>
        <taxon>Bacteria</taxon>
        <taxon>Bacillati</taxon>
        <taxon>Bacillota</taxon>
        <taxon>Bacilli</taxon>
        <taxon>Bacillales</taxon>
        <taxon>Bacillaceae</taxon>
        <taxon>Mesobacillus</taxon>
    </lineage>
</organism>
<dbReference type="OrthoDB" id="1655185at2"/>
<keyword evidence="2" id="KW-1185">Reference proteome</keyword>
<dbReference type="Proteomes" id="UP000034166">
    <property type="component" value="Unassembled WGS sequence"/>
</dbReference>
<dbReference type="PATRIC" id="fig|1408103.3.peg.3676"/>
<protein>
    <submittedName>
        <fullName evidence="1">CotZ</fullName>
    </submittedName>
</protein>
<proteinExistence type="predicted"/>
<dbReference type="EMBL" id="LAYY01000019">
    <property type="protein sequence ID" value="KKK36987.1"/>
    <property type="molecule type" value="Genomic_DNA"/>
</dbReference>
<dbReference type="RefSeq" id="WP_046524871.1">
    <property type="nucleotide sequence ID" value="NZ_LAYY01000019.1"/>
</dbReference>
<dbReference type="InterPro" id="IPR019593">
    <property type="entry name" value="Spore_coat_protein_Z/Y"/>
</dbReference>
<reference evidence="1 2" key="1">
    <citation type="submission" date="2015-04" db="EMBL/GenBank/DDBJ databases">
        <title>Taxonomic description and genome sequence of Bacillus campisalis sp. nov., a novel member of the genus Bacillus isolated from solar saltern.</title>
        <authorList>
            <person name="Mathan Kumar R."/>
            <person name="Kaur G."/>
            <person name="Kumar A."/>
            <person name="Singh N.K."/>
            <person name="Kaur N."/>
            <person name="Kumar N."/>
            <person name="Mayilraj S."/>
        </authorList>
    </citation>
    <scope>NUCLEOTIDE SEQUENCE [LARGE SCALE GENOMIC DNA]</scope>
    <source>
        <strain evidence="1 2">SA2-6</strain>
    </source>
</reference>
<dbReference type="AlphaFoldDB" id="A0A0M2SVK0"/>
<evidence type="ECO:0000313" key="1">
    <source>
        <dbReference type="EMBL" id="KKK36987.1"/>
    </source>
</evidence>